<reference evidence="3 4" key="1">
    <citation type="journal article" date="2015" name="Genome Biol. Evol.">
        <title>Comparative Genomics of a Bacterivorous Green Alga Reveals Evolutionary Causalities and Consequences of Phago-Mixotrophic Mode of Nutrition.</title>
        <authorList>
            <person name="Burns J.A."/>
            <person name="Paasch A."/>
            <person name="Narechania A."/>
            <person name="Kim E."/>
        </authorList>
    </citation>
    <scope>NUCLEOTIDE SEQUENCE [LARGE SCALE GENOMIC DNA]</scope>
    <source>
        <strain evidence="3 4">PLY_AMNH</strain>
    </source>
</reference>
<feature type="compositionally biased region" description="Basic and acidic residues" evidence="2">
    <location>
        <begin position="82"/>
        <end position="97"/>
    </location>
</feature>
<dbReference type="AlphaFoldDB" id="A0AAE0BNS9"/>
<dbReference type="Gene3D" id="3.30.70.580">
    <property type="entry name" value="Pseudouridine synthase I, catalytic domain, N-terminal subdomain"/>
    <property type="match status" value="1"/>
</dbReference>
<sequence>MEGPHLAPQEVTDTTRSWDNLALKSYLDELPWQPVQAFYQALVSGAANWSDLGAKLEDLPACCASQWPMQGRKEEEEEEEEKVTRAHSEDDGNESAKARKRKRERKTYRIGVAYDGAEFDGYMKQEGSASVQECVERALTPLLAGAEPIPQ</sequence>
<keyword evidence="4" id="KW-1185">Reference proteome</keyword>
<evidence type="ECO:0000313" key="3">
    <source>
        <dbReference type="EMBL" id="KAK3239104.1"/>
    </source>
</evidence>
<evidence type="ECO:0000256" key="1">
    <source>
        <dbReference type="ARBA" id="ARBA00023235"/>
    </source>
</evidence>
<gene>
    <name evidence="3" type="ORF">CYMTET_50942</name>
</gene>
<accession>A0AAE0BNS9</accession>
<evidence type="ECO:0000256" key="2">
    <source>
        <dbReference type="SAM" id="MobiDB-lite"/>
    </source>
</evidence>
<evidence type="ECO:0000313" key="4">
    <source>
        <dbReference type="Proteomes" id="UP001190700"/>
    </source>
</evidence>
<keyword evidence="1" id="KW-0413">Isomerase</keyword>
<dbReference type="GO" id="GO:0009982">
    <property type="term" value="F:pseudouridine synthase activity"/>
    <property type="evidence" value="ECO:0007669"/>
    <property type="project" value="InterPro"/>
</dbReference>
<dbReference type="InterPro" id="IPR020103">
    <property type="entry name" value="PsdUridine_synth_cat_dom_sf"/>
</dbReference>
<proteinExistence type="predicted"/>
<feature type="region of interest" description="Disordered" evidence="2">
    <location>
        <begin position="67"/>
        <end position="104"/>
    </location>
</feature>
<name>A0AAE0BNS9_9CHLO</name>
<dbReference type="InterPro" id="IPR020094">
    <property type="entry name" value="TruA/RsuA/RluB/E/F_N"/>
</dbReference>
<dbReference type="SUPFAM" id="SSF55120">
    <property type="entry name" value="Pseudouridine synthase"/>
    <property type="match status" value="1"/>
</dbReference>
<evidence type="ECO:0008006" key="5">
    <source>
        <dbReference type="Google" id="ProtNLM"/>
    </source>
</evidence>
<dbReference type="GO" id="GO:0003723">
    <property type="term" value="F:RNA binding"/>
    <property type="evidence" value="ECO:0007669"/>
    <property type="project" value="InterPro"/>
</dbReference>
<dbReference type="Proteomes" id="UP001190700">
    <property type="component" value="Unassembled WGS sequence"/>
</dbReference>
<dbReference type="EMBL" id="LGRX02034023">
    <property type="protein sequence ID" value="KAK3239104.1"/>
    <property type="molecule type" value="Genomic_DNA"/>
</dbReference>
<comment type="caution">
    <text evidence="3">The sequence shown here is derived from an EMBL/GenBank/DDBJ whole genome shotgun (WGS) entry which is preliminary data.</text>
</comment>
<dbReference type="GO" id="GO:0001522">
    <property type="term" value="P:pseudouridine synthesis"/>
    <property type="evidence" value="ECO:0007669"/>
    <property type="project" value="InterPro"/>
</dbReference>
<organism evidence="3 4">
    <name type="scientific">Cymbomonas tetramitiformis</name>
    <dbReference type="NCBI Taxonomy" id="36881"/>
    <lineage>
        <taxon>Eukaryota</taxon>
        <taxon>Viridiplantae</taxon>
        <taxon>Chlorophyta</taxon>
        <taxon>Pyramimonadophyceae</taxon>
        <taxon>Pyramimonadales</taxon>
        <taxon>Pyramimonadaceae</taxon>
        <taxon>Cymbomonas</taxon>
    </lineage>
</organism>
<protein>
    <recommendedName>
        <fullName evidence="5">tRNA pseudouridine synthase</fullName>
    </recommendedName>
</protein>